<keyword evidence="13" id="KW-1185">Reference proteome</keyword>
<dbReference type="GO" id="GO:0004515">
    <property type="term" value="F:nicotinate-nucleotide adenylyltransferase activity"/>
    <property type="evidence" value="ECO:0007669"/>
    <property type="project" value="UniProtKB-UniRule"/>
</dbReference>
<comment type="similarity">
    <text evidence="10">Belongs to the NadD family.</text>
</comment>
<dbReference type="Proteomes" id="UP000028525">
    <property type="component" value="Unassembled WGS sequence"/>
</dbReference>
<evidence type="ECO:0000256" key="2">
    <source>
        <dbReference type="ARBA" id="ARBA00005019"/>
    </source>
</evidence>
<evidence type="ECO:0000256" key="6">
    <source>
        <dbReference type="ARBA" id="ARBA00022741"/>
    </source>
</evidence>
<dbReference type="NCBIfam" id="NF000840">
    <property type="entry name" value="PRK00071.1-3"/>
    <property type="match status" value="1"/>
</dbReference>
<keyword evidence="4 10" id="KW-0808">Transferase</keyword>
<accession>A0A084JLI7</accession>
<evidence type="ECO:0000256" key="9">
    <source>
        <dbReference type="ARBA" id="ARBA00048721"/>
    </source>
</evidence>
<dbReference type="Pfam" id="PF01467">
    <property type="entry name" value="CTP_transf_like"/>
    <property type="match status" value="1"/>
</dbReference>
<keyword evidence="3 10" id="KW-0662">Pyridine nucleotide biosynthesis</keyword>
<evidence type="ECO:0000256" key="3">
    <source>
        <dbReference type="ARBA" id="ARBA00022642"/>
    </source>
</evidence>
<evidence type="ECO:0000256" key="5">
    <source>
        <dbReference type="ARBA" id="ARBA00022695"/>
    </source>
</evidence>
<keyword evidence="6 10" id="KW-0547">Nucleotide-binding</keyword>
<sequence>MGKIGIMGGTFDPIHNGHLMIGGQAYKEYGLKEIWYMPSGHPPHKKGRNVSEPATRLAMTELAVKDHEGFVCSDFEVSRTGYTYTAQTLRLLHEEYPEHSFYFIIGADSLYEIENWYEPDQVLTQAVILAARREYEEADRSMDKQIAYLASKYGADIRTLHCGEMDISSAELRSMIARGQSIADYVPREVSEYIVAHSLYQELEA</sequence>
<dbReference type="Gene3D" id="3.40.50.620">
    <property type="entry name" value="HUPs"/>
    <property type="match status" value="1"/>
</dbReference>
<comment type="catalytic activity">
    <reaction evidence="9 10">
        <text>nicotinate beta-D-ribonucleotide + ATP + H(+) = deamido-NAD(+) + diphosphate</text>
        <dbReference type="Rhea" id="RHEA:22860"/>
        <dbReference type="ChEBI" id="CHEBI:15378"/>
        <dbReference type="ChEBI" id="CHEBI:30616"/>
        <dbReference type="ChEBI" id="CHEBI:33019"/>
        <dbReference type="ChEBI" id="CHEBI:57502"/>
        <dbReference type="ChEBI" id="CHEBI:58437"/>
        <dbReference type="EC" id="2.7.7.18"/>
    </reaction>
</comment>
<gene>
    <name evidence="10" type="primary">nadD</name>
    <name evidence="12" type="ORF">IO98_14250</name>
</gene>
<dbReference type="OrthoDB" id="5295945at2"/>
<dbReference type="STRING" id="29354.IO98_14250"/>
<dbReference type="GO" id="GO:0005524">
    <property type="term" value="F:ATP binding"/>
    <property type="evidence" value="ECO:0007669"/>
    <property type="project" value="UniProtKB-KW"/>
</dbReference>
<dbReference type="SUPFAM" id="SSF52374">
    <property type="entry name" value="Nucleotidylyl transferase"/>
    <property type="match status" value="1"/>
</dbReference>
<dbReference type="InterPro" id="IPR005248">
    <property type="entry name" value="NadD/NMNAT"/>
</dbReference>
<keyword evidence="7 10" id="KW-0067">ATP-binding</keyword>
<evidence type="ECO:0000313" key="13">
    <source>
        <dbReference type="Proteomes" id="UP000028525"/>
    </source>
</evidence>
<dbReference type="EC" id="2.7.7.18" evidence="10"/>
<evidence type="ECO:0000256" key="1">
    <source>
        <dbReference type="ARBA" id="ARBA00002324"/>
    </source>
</evidence>
<proteinExistence type="inferred from homology"/>
<dbReference type="InterPro" id="IPR014729">
    <property type="entry name" value="Rossmann-like_a/b/a_fold"/>
</dbReference>
<keyword evidence="8 10" id="KW-0520">NAD</keyword>
<reference evidence="12 13" key="1">
    <citation type="submission" date="2014-07" db="EMBL/GenBank/DDBJ databases">
        <title>Draft genome of Clostridium celerecrescens 152B isolated from sediments associated with methane hydrate from Krishna Godavari basin.</title>
        <authorList>
            <person name="Honkalas V.S."/>
            <person name="Dabir A.P."/>
            <person name="Arora P."/>
            <person name="Dhakephalkar P.K."/>
        </authorList>
    </citation>
    <scope>NUCLEOTIDE SEQUENCE [LARGE SCALE GENOMIC DNA]</scope>
    <source>
        <strain evidence="12 13">152B</strain>
    </source>
</reference>
<comment type="caution">
    <text evidence="12">The sequence shown here is derived from an EMBL/GenBank/DDBJ whole genome shotgun (WGS) entry which is preliminary data.</text>
</comment>
<name>A0A084JLI7_9FIRM</name>
<dbReference type="EMBL" id="JPME01000015">
    <property type="protein sequence ID" value="KEZ89821.1"/>
    <property type="molecule type" value="Genomic_DNA"/>
</dbReference>
<dbReference type="NCBIfam" id="TIGR00125">
    <property type="entry name" value="cyt_tran_rel"/>
    <property type="match status" value="1"/>
</dbReference>
<keyword evidence="5 10" id="KW-0548">Nucleotidyltransferase</keyword>
<dbReference type="HAMAP" id="MF_00244">
    <property type="entry name" value="NaMN_adenylyltr"/>
    <property type="match status" value="1"/>
</dbReference>
<evidence type="ECO:0000256" key="10">
    <source>
        <dbReference type="HAMAP-Rule" id="MF_00244"/>
    </source>
</evidence>
<dbReference type="PANTHER" id="PTHR39321">
    <property type="entry name" value="NICOTINATE-NUCLEOTIDE ADENYLYLTRANSFERASE-RELATED"/>
    <property type="match status" value="1"/>
</dbReference>
<dbReference type="AlphaFoldDB" id="A0A084JLI7"/>
<dbReference type="CDD" id="cd02165">
    <property type="entry name" value="NMNAT"/>
    <property type="match status" value="1"/>
</dbReference>
<evidence type="ECO:0000313" key="12">
    <source>
        <dbReference type="EMBL" id="KEZ89821.1"/>
    </source>
</evidence>
<evidence type="ECO:0000256" key="7">
    <source>
        <dbReference type="ARBA" id="ARBA00022840"/>
    </source>
</evidence>
<protein>
    <recommendedName>
        <fullName evidence="10">Probable nicotinate-nucleotide adenylyltransferase</fullName>
        <ecNumber evidence="10">2.7.7.18</ecNumber>
    </recommendedName>
    <alternativeName>
        <fullName evidence="10">Deamido-NAD(+) diphosphorylase</fullName>
    </alternativeName>
    <alternativeName>
        <fullName evidence="10">Deamido-NAD(+) pyrophosphorylase</fullName>
    </alternativeName>
    <alternativeName>
        <fullName evidence="10">Nicotinate mononucleotide adenylyltransferase</fullName>
        <shortName evidence="10">NaMN adenylyltransferase</shortName>
    </alternativeName>
</protein>
<dbReference type="InterPro" id="IPR004821">
    <property type="entry name" value="Cyt_trans-like"/>
</dbReference>
<dbReference type="RefSeq" id="WP_038282045.1">
    <property type="nucleotide sequence ID" value="NZ_JPME01000015.1"/>
</dbReference>
<dbReference type="NCBIfam" id="TIGR00482">
    <property type="entry name" value="nicotinate (nicotinamide) nucleotide adenylyltransferase"/>
    <property type="match status" value="1"/>
</dbReference>
<comment type="pathway">
    <text evidence="2 10">Cofactor biosynthesis; NAD(+) biosynthesis; deamido-NAD(+) from nicotinate D-ribonucleotide: step 1/1.</text>
</comment>
<dbReference type="PANTHER" id="PTHR39321:SF3">
    <property type="entry name" value="PHOSPHOPANTETHEINE ADENYLYLTRANSFERASE"/>
    <property type="match status" value="1"/>
</dbReference>
<comment type="function">
    <text evidence="1 10">Catalyzes the reversible adenylation of nicotinate mononucleotide (NaMN) to nicotinic acid adenine dinucleotide (NaAD).</text>
</comment>
<dbReference type="GO" id="GO:0009435">
    <property type="term" value="P:NAD+ biosynthetic process"/>
    <property type="evidence" value="ECO:0007669"/>
    <property type="project" value="UniProtKB-UniRule"/>
</dbReference>
<dbReference type="UniPathway" id="UPA00253">
    <property type="reaction ID" value="UER00332"/>
</dbReference>
<feature type="domain" description="Cytidyltransferase-like" evidence="11">
    <location>
        <begin position="6"/>
        <end position="156"/>
    </location>
</feature>
<evidence type="ECO:0000256" key="8">
    <source>
        <dbReference type="ARBA" id="ARBA00023027"/>
    </source>
</evidence>
<evidence type="ECO:0000259" key="11">
    <source>
        <dbReference type="Pfam" id="PF01467"/>
    </source>
</evidence>
<evidence type="ECO:0000256" key="4">
    <source>
        <dbReference type="ARBA" id="ARBA00022679"/>
    </source>
</evidence>
<organism evidence="12 13">
    <name type="scientific">Lacrimispora celerecrescens</name>
    <dbReference type="NCBI Taxonomy" id="29354"/>
    <lineage>
        <taxon>Bacteria</taxon>
        <taxon>Bacillati</taxon>
        <taxon>Bacillota</taxon>
        <taxon>Clostridia</taxon>
        <taxon>Lachnospirales</taxon>
        <taxon>Lachnospiraceae</taxon>
        <taxon>Lacrimispora</taxon>
    </lineage>
</organism>